<dbReference type="GO" id="GO:0042956">
    <property type="term" value="P:maltodextrin transmembrane transport"/>
    <property type="evidence" value="ECO:0007669"/>
    <property type="project" value="TreeGrafter"/>
</dbReference>
<dbReference type="PANTHER" id="PTHR30061">
    <property type="entry name" value="MALTOSE-BINDING PERIPLASMIC PROTEIN"/>
    <property type="match status" value="1"/>
</dbReference>
<dbReference type="GO" id="GO:0015768">
    <property type="term" value="P:maltose transport"/>
    <property type="evidence" value="ECO:0007669"/>
    <property type="project" value="TreeGrafter"/>
</dbReference>
<keyword evidence="6" id="KW-1185">Reference proteome</keyword>
<proteinExistence type="inferred from homology"/>
<dbReference type="Pfam" id="PF01547">
    <property type="entry name" value="SBP_bac_1"/>
    <property type="match status" value="1"/>
</dbReference>
<dbReference type="Proteomes" id="UP000282674">
    <property type="component" value="Unassembled WGS sequence"/>
</dbReference>
<evidence type="ECO:0000313" key="5">
    <source>
        <dbReference type="EMBL" id="RMI36537.1"/>
    </source>
</evidence>
<feature type="compositionally biased region" description="Low complexity" evidence="4">
    <location>
        <begin position="1"/>
        <end position="18"/>
    </location>
</feature>
<dbReference type="AlphaFoldDB" id="A0A3M2LGB3"/>
<name>A0A3M2LGB3_9ACTN</name>
<evidence type="ECO:0000256" key="4">
    <source>
        <dbReference type="SAM" id="MobiDB-lite"/>
    </source>
</evidence>
<dbReference type="SUPFAM" id="SSF53850">
    <property type="entry name" value="Periplasmic binding protein-like II"/>
    <property type="match status" value="1"/>
</dbReference>
<accession>A0A3M2LGB3</accession>
<reference evidence="5 6" key="1">
    <citation type="submission" date="2018-10" db="EMBL/GenBank/DDBJ databases">
        <title>Isolation from soil.</title>
        <authorList>
            <person name="Hu J."/>
        </authorList>
    </citation>
    <scope>NUCLEOTIDE SEQUENCE [LARGE SCALE GENOMIC DNA]</scope>
    <source>
        <strain evidence="5 6">NEAU-Ht49</strain>
    </source>
</reference>
<organism evidence="5 6">
    <name type="scientific">Actinomadura harenae</name>
    <dbReference type="NCBI Taxonomy" id="2483351"/>
    <lineage>
        <taxon>Bacteria</taxon>
        <taxon>Bacillati</taxon>
        <taxon>Actinomycetota</taxon>
        <taxon>Actinomycetes</taxon>
        <taxon>Streptosporangiales</taxon>
        <taxon>Thermomonosporaceae</taxon>
        <taxon>Actinomadura</taxon>
    </lineage>
</organism>
<dbReference type="Gene3D" id="3.40.190.10">
    <property type="entry name" value="Periplasmic binding protein-like II"/>
    <property type="match status" value="2"/>
</dbReference>
<evidence type="ECO:0000256" key="3">
    <source>
        <dbReference type="ARBA" id="ARBA00022729"/>
    </source>
</evidence>
<evidence type="ECO:0000256" key="1">
    <source>
        <dbReference type="ARBA" id="ARBA00008520"/>
    </source>
</evidence>
<comment type="similarity">
    <text evidence="1">Belongs to the bacterial solute-binding protein 1 family.</text>
</comment>
<dbReference type="InterPro" id="IPR006059">
    <property type="entry name" value="SBP"/>
</dbReference>
<keyword evidence="2" id="KW-0813">Transport</keyword>
<evidence type="ECO:0000313" key="6">
    <source>
        <dbReference type="Proteomes" id="UP000282674"/>
    </source>
</evidence>
<comment type="caution">
    <text evidence="5">The sequence shown here is derived from an EMBL/GenBank/DDBJ whole genome shotgun (WGS) entry which is preliminary data.</text>
</comment>
<keyword evidence="3" id="KW-0732">Signal</keyword>
<feature type="region of interest" description="Disordered" evidence="4">
    <location>
        <begin position="1"/>
        <end position="20"/>
    </location>
</feature>
<protein>
    <submittedName>
        <fullName evidence="5">ABC transporter substrate-binding protein</fullName>
    </submittedName>
</protein>
<dbReference type="PANTHER" id="PTHR30061:SF50">
    <property type="entry name" value="MALTOSE_MALTODEXTRIN-BINDING PERIPLASMIC PROTEIN"/>
    <property type="match status" value="1"/>
</dbReference>
<dbReference type="GO" id="GO:0055052">
    <property type="term" value="C:ATP-binding cassette (ABC) transporter complex, substrate-binding subunit-containing"/>
    <property type="evidence" value="ECO:0007669"/>
    <property type="project" value="TreeGrafter"/>
</dbReference>
<gene>
    <name evidence="5" type="ORF">EBO15_38345</name>
</gene>
<sequence>MRTGPATPGPGTRGTQGVHRARGARGVGVAKLAPPLCGVLLCGVLAGCGSGASGAPAVDLYNAPQQHLARIVQRCNRIADGAYRIRLNTLPRGADDQREQLVRRLAAGDAGLDVLGLDVTWTAELAEAGWIREWTGADAASARRGVLAAPLGTALWHGRLYAAPYTTNVQLLWYRSDLIPSPPRTWAGLMAESARLARAGRPAYGEVTGAQYEGLVVWFNSLVASAGGSVLTPDGEHVALGAPALAGLRVMRAFARSRAADPSLSNTREDDARLAVEAGRAAYEINWPFVFASMAANRPELAARFRWAPYPGLTGTGRSPLGGANFAVSRYSRHPRAAFRAALCLRDPESQRVAAVEDGLPPATGAVYDAPGMAEAYPMRQAIMDALRTAAPRPKTPTYQNVSTVTAVTLSPPRSVDPPRTLRTLRSLIGDALESKGVLP</sequence>
<dbReference type="GO" id="GO:1901982">
    <property type="term" value="F:maltose binding"/>
    <property type="evidence" value="ECO:0007669"/>
    <property type="project" value="TreeGrafter"/>
</dbReference>
<dbReference type="EMBL" id="RFFG01000133">
    <property type="protein sequence ID" value="RMI36537.1"/>
    <property type="molecule type" value="Genomic_DNA"/>
</dbReference>
<dbReference type="OrthoDB" id="3495561at2"/>
<evidence type="ECO:0000256" key="2">
    <source>
        <dbReference type="ARBA" id="ARBA00022448"/>
    </source>
</evidence>
<dbReference type="CDD" id="cd14750">
    <property type="entry name" value="PBP2_TMBP"/>
    <property type="match status" value="1"/>
</dbReference>